<organism evidence="1 2">
    <name type="scientific">Promicromonospora citrea</name>
    <dbReference type="NCBI Taxonomy" id="43677"/>
    <lineage>
        <taxon>Bacteria</taxon>
        <taxon>Bacillati</taxon>
        <taxon>Actinomycetota</taxon>
        <taxon>Actinomycetes</taxon>
        <taxon>Micrococcales</taxon>
        <taxon>Promicromonosporaceae</taxon>
        <taxon>Promicromonospora</taxon>
    </lineage>
</organism>
<dbReference type="Gene3D" id="3.40.630.30">
    <property type="match status" value="1"/>
</dbReference>
<protein>
    <submittedName>
        <fullName evidence="1">Uncharacterized protein</fullName>
    </submittedName>
</protein>
<dbReference type="RefSeq" id="WP_171104102.1">
    <property type="nucleotide sequence ID" value="NZ_BMPT01000018.1"/>
</dbReference>
<dbReference type="Proteomes" id="UP000655589">
    <property type="component" value="Unassembled WGS sequence"/>
</dbReference>
<keyword evidence="2" id="KW-1185">Reference proteome</keyword>
<dbReference type="AlphaFoldDB" id="A0A8H9GPF1"/>
<accession>A0A8H9GPF1</accession>
<comment type="caution">
    <text evidence="1">The sequence shown here is derived from an EMBL/GenBank/DDBJ whole genome shotgun (WGS) entry which is preliminary data.</text>
</comment>
<name>A0A8H9GPF1_9MICO</name>
<dbReference type="EMBL" id="BMPT01000018">
    <property type="protein sequence ID" value="GGM38084.1"/>
    <property type="molecule type" value="Genomic_DNA"/>
</dbReference>
<evidence type="ECO:0000313" key="2">
    <source>
        <dbReference type="Proteomes" id="UP000655589"/>
    </source>
</evidence>
<evidence type="ECO:0000313" key="1">
    <source>
        <dbReference type="EMBL" id="GGM38084.1"/>
    </source>
</evidence>
<gene>
    <name evidence="1" type="ORF">GCM10010102_37060</name>
</gene>
<sequence>MTLREPRSMPRTDELALRPITADDAARDHDAVMETRADLRLWEQSAWPEDDFTVEANRADLVGLQERHAAGHAFTYTVLDPASPDAADPRSLGCVYVFPTTAAFLARSRVTPLGDDAWDDVQAVVYFWVRTSRTADGLDRRLLEALRGWFAAGWGLERTVFVTNEQLTQQVGLLDRSGLTRRFTLVEPGKDGAYLVYG</sequence>
<dbReference type="InterPro" id="IPR016181">
    <property type="entry name" value="Acyl_CoA_acyltransferase"/>
</dbReference>
<dbReference type="SUPFAM" id="SSF55729">
    <property type="entry name" value="Acyl-CoA N-acyltransferases (Nat)"/>
    <property type="match status" value="1"/>
</dbReference>
<reference evidence="1" key="2">
    <citation type="submission" date="2020-09" db="EMBL/GenBank/DDBJ databases">
        <authorList>
            <person name="Sun Q."/>
            <person name="Ohkuma M."/>
        </authorList>
    </citation>
    <scope>NUCLEOTIDE SEQUENCE</scope>
    <source>
        <strain evidence="1">JCM 3051</strain>
    </source>
</reference>
<proteinExistence type="predicted"/>
<reference evidence="1" key="1">
    <citation type="journal article" date="2014" name="Int. J. Syst. Evol. Microbiol.">
        <title>Complete genome sequence of Corynebacterium casei LMG S-19264T (=DSM 44701T), isolated from a smear-ripened cheese.</title>
        <authorList>
            <consortium name="US DOE Joint Genome Institute (JGI-PGF)"/>
            <person name="Walter F."/>
            <person name="Albersmeier A."/>
            <person name="Kalinowski J."/>
            <person name="Ruckert C."/>
        </authorList>
    </citation>
    <scope>NUCLEOTIDE SEQUENCE</scope>
    <source>
        <strain evidence="1">JCM 3051</strain>
    </source>
</reference>